<name>A0A382XW64_9ZZZZ</name>
<dbReference type="AlphaFoldDB" id="A0A382XW64"/>
<dbReference type="GO" id="GO:0016740">
    <property type="term" value="F:transferase activity"/>
    <property type="evidence" value="ECO:0007669"/>
    <property type="project" value="UniProtKB-KW"/>
</dbReference>
<dbReference type="InterPro" id="IPR009288">
    <property type="entry name" value="AIG2-like_dom"/>
</dbReference>
<dbReference type="InterPro" id="IPR045038">
    <property type="entry name" value="AIG2-like"/>
</dbReference>
<dbReference type="PANTHER" id="PTHR31544:SF2">
    <property type="entry name" value="AIG2-LIKE PROTEIN D"/>
    <property type="match status" value="1"/>
</dbReference>
<sequence length="111" mass="12153">MNVFAYGTLTFAQVMEVVAGKLFEYESGLLAGYVRYGLRGESYPALVPNSSSATEGVLWRDVDAESMSRLDAFEGAWYERTTVQGLMGDPPDPASAVDAVTYVLIPSQHHR</sequence>
<dbReference type="InterPro" id="IPR013024">
    <property type="entry name" value="GGCT-like"/>
</dbReference>
<gene>
    <name evidence="4" type="ORF">METZ01_LOCUS428196</name>
</gene>
<proteinExistence type="predicted"/>
<keyword evidence="1" id="KW-0808">Transferase</keyword>
<evidence type="ECO:0000259" key="3">
    <source>
        <dbReference type="Pfam" id="PF06094"/>
    </source>
</evidence>
<protein>
    <recommendedName>
        <fullName evidence="2">Putative gamma-glutamylcyclotransferase</fullName>
    </recommendedName>
</protein>
<organism evidence="4">
    <name type="scientific">marine metagenome</name>
    <dbReference type="NCBI Taxonomy" id="408172"/>
    <lineage>
        <taxon>unclassified sequences</taxon>
        <taxon>metagenomes</taxon>
        <taxon>ecological metagenomes</taxon>
    </lineage>
</organism>
<dbReference type="InterPro" id="IPR036568">
    <property type="entry name" value="GGCT-like_sf"/>
</dbReference>
<accession>A0A382XW64</accession>
<feature type="non-terminal residue" evidence="4">
    <location>
        <position position="111"/>
    </location>
</feature>
<dbReference type="SUPFAM" id="SSF110857">
    <property type="entry name" value="Gamma-glutamyl cyclotransferase-like"/>
    <property type="match status" value="1"/>
</dbReference>
<dbReference type="CDD" id="cd06661">
    <property type="entry name" value="GGCT_like"/>
    <property type="match status" value="1"/>
</dbReference>
<dbReference type="Gene3D" id="3.10.490.10">
    <property type="entry name" value="Gamma-glutamyl cyclotransferase-like"/>
    <property type="match status" value="1"/>
</dbReference>
<dbReference type="EMBL" id="UINC01171011">
    <property type="protein sequence ID" value="SVD75342.1"/>
    <property type="molecule type" value="Genomic_DNA"/>
</dbReference>
<dbReference type="PANTHER" id="PTHR31544">
    <property type="entry name" value="AIG2-LIKE PROTEIN D"/>
    <property type="match status" value="1"/>
</dbReference>
<evidence type="ECO:0000256" key="2">
    <source>
        <dbReference type="ARBA" id="ARBA00030602"/>
    </source>
</evidence>
<evidence type="ECO:0000313" key="4">
    <source>
        <dbReference type="EMBL" id="SVD75342.1"/>
    </source>
</evidence>
<evidence type="ECO:0000256" key="1">
    <source>
        <dbReference type="ARBA" id="ARBA00022679"/>
    </source>
</evidence>
<reference evidence="4" key="1">
    <citation type="submission" date="2018-05" db="EMBL/GenBank/DDBJ databases">
        <authorList>
            <person name="Lanie J.A."/>
            <person name="Ng W.-L."/>
            <person name="Kazmierczak K.M."/>
            <person name="Andrzejewski T.M."/>
            <person name="Davidsen T.M."/>
            <person name="Wayne K.J."/>
            <person name="Tettelin H."/>
            <person name="Glass J.I."/>
            <person name="Rusch D."/>
            <person name="Podicherti R."/>
            <person name="Tsui H.-C.T."/>
            <person name="Winkler M.E."/>
        </authorList>
    </citation>
    <scope>NUCLEOTIDE SEQUENCE</scope>
</reference>
<feature type="domain" description="Gamma-glutamylcyclotransferase AIG2-like" evidence="3">
    <location>
        <begin position="3"/>
        <end position="104"/>
    </location>
</feature>
<dbReference type="Pfam" id="PF06094">
    <property type="entry name" value="GGACT"/>
    <property type="match status" value="1"/>
</dbReference>